<name>A0ABX0GI02_9GAMM</name>
<dbReference type="Pfam" id="PF02413">
    <property type="entry name" value="Caudo_TAP"/>
    <property type="match status" value="1"/>
</dbReference>
<dbReference type="RefSeq" id="WP_133812501.1">
    <property type="nucleotide sequence ID" value="NZ_CAWPIF010000027.1"/>
</dbReference>
<dbReference type="PANTHER" id="PTHR34413">
    <property type="entry name" value="PROPHAGE TAIL FIBER ASSEMBLY PROTEIN HOMOLOG TFAE-RELATED-RELATED"/>
    <property type="match status" value="1"/>
</dbReference>
<reference evidence="1 2" key="1">
    <citation type="submission" date="2018-02" db="EMBL/GenBank/DDBJ databases">
        <authorList>
            <person name="Machado R.A."/>
        </authorList>
    </citation>
    <scope>NUCLEOTIDE SEQUENCE [LARGE SCALE GENOMIC DNA]</scope>
    <source>
        <strain evidence="1 2">T327</strain>
    </source>
</reference>
<accession>A0ABX0GI02</accession>
<evidence type="ECO:0000313" key="2">
    <source>
        <dbReference type="Proteomes" id="UP000697802"/>
    </source>
</evidence>
<gene>
    <name evidence="1" type="ORF">C5471_13910</name>
</gene>
<comment type="caution">
    <text evidence="1">The sequence shown here is derived from an EMBL/GenBank/DDBJ whole genome shotgun (WGS) entry which is preliminary data.</text>
</comment>
<dbReference type="EMBL" id="PUJU01000027">
    <property type="protein sequence ID" value="NHB88738.1"/>
    <property type="molecule type" value="Genomic_DNA"/>
</dbReference>
<dbReference type="PANTHER" id="PTHR34413:SF2">
    <property type="entry name" value="PROPHAGE TAIL FIBER ASSEMBLY PROTEIN HOMOLOG TFAE-RELATED"/>
    <property type="match status" value="1"/>
</dbReference>
<keyword evidence="2" id="KW-1185">Reference proteome</keyword>
<dbReference type="Proteomes" id="UP000697802">
    <property type="component" value="Unassembled WGS sequence"/>
</dbReference>
<evidence type="ECO:0000313" key="1">
    <source>
        <dbReference type="EMBL" id="NHB88738.1"/>
    </source>
</evidence>
<protein>
    <submittedName>
        <fullName evidence="1">Phage tail protein</fullName>
    </submittedName>
</protein>
<proteinExistence type="predicted"/>
<dbReference type="InterPro" id="IPR003458">
    <property type="entry name" value="Phage_T4_Gp38_tail_assem"/>
</dbReference>
<dbReference type="InterPro" id="IPR051220">
    <property type="entry name" value="TFA_Chaperone"/>
</dbReference>
<organism evidence="1 2">
    <name type="scientific">Photorhabdus tasmaniensis</name>
    <dbReference type="NCBI Taxonomy" id="1004159"/>
    <lineage>
        <taxon>Bacteria</taxon>
        <taxon>Pseudomonadati</taxon>
        <taxon>Pseudomonadota</taxon>
        <taxon>Gammaproteobacteria</taxon>
        <taxon>Enterobacterales</taxon>
        <taxon>Morganellaceae</taxon>
        <taxon>Photorhabdus</taxon>
    </lineage>
</organism>
<sequence>MTDQKYSLNHETAVFGKDGLAIQPGWIKVYHTNQITREFTTADIEYVMLGVSLSAGAYSDAPELPKSHDMAVCRSEDKKYWEMVPDYRGKTVYDTLTRAPQEVIELGELPDTLTFKQPDTDYDKWNGKEWVVDKDLLKSHQIDEAKQQQAALLQQANETLSLLQDSVDLEVATDADKEALLEWKKYRVLLSRVDTSQAPNAEWPKQPN</sequence>